<evidence type="ECO:0000313" key="5">
    <source>
        <dbReference type="Proteomes" id="UP000275078"/>
    </source>
</evidence>
<dbReference type="InterPro" id="IPR051499">
    <property type="entry name" value="Phosducin-like_reg"/>
</dbReference>
<evidence type="ECO:0000256" key="1">
    <source>
        <dbReference type="ARBA" id="ARBA00009686"/>
    </source>
</evidence>
<dbReference type="Proteomes" id="UP000275078">
    <property type="component" value="Unassembled WGS sequence"/>
</dbReference>
<comment type="similarity">
    <text evidence="1">Belongs to the phosducin family.</text>
</comment>
<evidence type="ECO:0000256" key="2">
    <source>
        <dbReference type="SAM" id="MobiDB-lite"/>
    </source>
</evidence>
<dbReference type="Gene3D" id="3.40.30.10">
    <property type="entry name" value="Glutaredoxin"/>
    <property type="match status" value="1"/>
</dbReference>
<dbReference type="GO" id="GO:0008277">
    <property type="term" value="P:regulation of G protein-coupled receptor signaling pathway"/>
    <property type="evidence" value="ECO:0007669"/>
    <property type="project" value="InterPro"/>
</dbReference>
<reference evidence="4 5" key="1">
    <citation type="journal article" date="2018" name="Nat. Ecol. Evol.">
        <title>Pezizomycetes genomes reveal the molecular basis of ectomycorrhizal truffle lifestyle.</title>
        <authorList>
            <person name="Murat C."/>
            <person name="Payen T."/>
            <person name="Noel B."/>
            <person name="Kuo A."/>
            <person name="Morin E."/>
            <person name="Chen J."/>
            <person name="Kohler A."/>
            <person name="Krizsan K."/>
            <person name="Balestrini R."/>
            <person name="Da Silva C."/>
            <person name="Montanini B."/>
            <person name="Hainaut M."/>
            <person name="Levati E."/>
            <person name="Barry K.W."/>
            <person name="Belfiori B."/>
            <person name="Cichocki N."/>
            <person name="Clum A."/>
            <person name="Dockter R.B."/>
            <person name="Fauchery L."/>
            <person name="Guy J."/>
            <person name="Iotti M."/>
            <person name="Le Tacon F."/>
            <person name="Lindquist E.A."/>
            <person name="Lipzen A."/>
            <person name="Malagnac F."/>
            <person name="Mello A."/>
            <person name="Molinier V."/>
            <person name="Miyauchi S."/>
            <person name="Poulain J."/>
            <person name="Riccioni C."/>
            <person name="Rubini A."/>
            <person name="Sitrit Y."/>
            <person name="Splivallo R."/>
            <person name="Traeger S."/>
            <person name="Wang M."/>
            <person name="Zifcakova L."/>
            <person name="Wipf D."/>
            <person name="Zambonelli A."/>
            <person name="Paolocci F."/>
            <person name="Nowrousian M."/>
            <person name="Ottonello S."/>
            <person name="Baldrian P."/>
            <person name="Spatafora J.W."/>
            <person name="Henrissat B."/>
            <person name="Nagy L.G."/>
            <person name="Aury J.M."/>
            <person name="Wincker P."/>
            <person name="Grigoriev I.V."/>
            <person name="Bonfante P."/>
            <person name="Martin F.M."/>
        </authorList>
    </citation>
    <scope>NUCLEOTIDE SEQUENCE [LARGE SCALE GENOMIC DNA]</scope>
    <source>
        <strain evidence="4 5">RN42</strain>
    </source>
</reference>
<dbReference type="InterPro" id="IPR001200">
    <property type="entry name" value="Phosducin"/>
</dbReference>
<organism evidence="4 5">
    <name type="scientific">Ascobolus immersus RN42</name>
    <dbReference type="NCBI Taxonomy" id="1160509"/>
    <lineage>
        <taxon>Eukaryota</taxon>
        <taxon>Fungi</taxon>
        <taxon>Dikarya</taxon>
        <taxon>Ascomycota</taxon>
        <taxon>Pezizomycotina</taxon>
        <taxon>Pezizomycetes</taxon>
        <taxon>Pezizales</taxon>
        <taxon>Ascobolaceae</taxon>
        <taxon>Ascobolus</taxon>
    </lineage>
</organism>
<accession>A0A3N4I3N8</accession>
<feature type="compositionally biased region" description="Low complexity" evidence="2">
    <location>
        <begin position="32"/>
        <end position="44"/>
    </location>
</feature>
<dbReference type="Pfam" id="PF02114">
    <property type="entry name" value="Phosducin"/>
    <property type="match status" value="1"/>
</dbReference>
<dbReference type="EMBL" id="ML119685">
    <property type="protein sequence ID" value="RPA80723.1"/>
    <property type="molecule type" value="Genomic_DNA"/>
</dbReference>
<dbReference type="SUPFAM" id="SSF52833">
    <property type="entry name" value="Thioredoxin-like"/>
    <property type="match status" value="1"/>
</dbReference>
<dbReference type="AlphaFoldDB" id="A0A3N4I3N8"/>
<evidence type="ECO:0000259" key="3">
    <source>
        <dbReference type="Pfam" id="PF02114"/>
    </source>
</evidence>
<gene>
    <name evidence="4" type="ORF">BJ508DRAFT_307165</name>
</gene>
<proteinExistence type="inferred from homology"/>
<dbReference type="CDD" id="cd02987">
    <property type="entry name" value="Phd_like_Phd"/>
    <property type="match status" value="1"/>
</dbReference>
<dbReference type="PANTHER" id="PTHR46052:SF1">
    <property type="entry name" value="PHOSDUCIN-LIKE PROTEIN"/>
    <property type="match status" value="1"/>
</dbReference>
<protein>
    <submittedName>
        <fullName evidence="4">Thioredoxin-like protein</fullName>
    </submittedName>
</protein>
<dbReference type="OrthoDB" id="70588at2759"/>
<name>A0A3N4I3N8_ASCIM</name>
<evidence type="ECO:0000313" key="4">
    <source>
        <dbReference type="EMBL" id="RPA80723.1"/>
    </source>
</evidence>
<dbReference type="InterPro" id="IPR036249">
    <property type="entry name" value="Thioredoxin-like_sf"/>
</dbReference>
<feature type="compositionally biased region" description="Basic and acidic residues" evidence="2">
    <location>
        <begin position="46"/>
        <end position="63"/>
    </location>
</feature>
<feature type="region of interest" description="Disordered" evidence="2">
    <location>
        <begin position="1"/>
        <end position="142"/>
    </location>
</feature>
<feature type="domain" description="Phosducin" evidence="3">
    <location>
        <begin position="137"/>
        <end position="289"/>
    </location>
</feature>
<dbReference type="STRING" id="1160509.A0A3N4I3N8"/>
<dbReference type="InterPro" id="IPR024253">
    <property type="entry name" value="Phosducin_thioredoxin-like_dom"/>
</dbReference>
<feature type="compositionally biased region" description="Low complexity" evidence="2">
    <location>
        <begin position="118"/>
        <end position="136"/>
    </location>
</feature>
<dbReference type="PANTHER" id="PTHR46052">
    <property type="entry name" value="PHOSDUCIN-LIKE PROTEIN"/>
    <property type="match status" value="1"/>
</dbReference>
<sequence>MSTSAAADEFYGLSKNNAGATGVRHPEDEANSRSSSRSRGTSPGSEDEHRGRSLRSGRDRDHSAGSIVEPSKDMPMFRNFKSPGSTSHNTGVKGVIADAHSYEKHRRQKRQGGGGHGRSLSTASVTSHSSRPGSSSGFLEENSSDDEIMAVWRRNRLAELKAAVANNRRLSPSKRHYGRMERVDASGYLDAIEKVGRDTVVVVCIYNDSSSESRFVEDCMSTLARRYTTTRFVKLHYDEAEMDTEVVPAILAYKNGDLFANLPRIVDEVPPGRALSSESLETVLKREGVLKHD</sequence>
<keyword evidence="5" id="KW-1185">Reference proteome</keyword>